<comment type="caution">
    <text evidence="1">The sequence shown here is derived from an EMBL/GenBank/DDBJ whole genome shotgun (WGS) entry which is preliminary data.</text>
</comment>
<keyword evidence="2" id="KW-1185">Reference proteome</keyword>
<dbReference type="EMBL" id="JASBWT010000052">
    <property type="protein sequence ID" value="KAJ9091475.1"/>
    <property type="molecule type" value="Genomic_DNA"/>
</dbReference>
<evidence type="ECO:0000313" key="2">
    <source>
        <dbReference type="Proteomes" id="UP001227268"/>
    </source>
</evidence>
<proteinExistence type="predicted"/>
<sequence>MSMDPHYLWAAGHFLLLSSTTRIVWAYTIGLFSKAPLTNFWYKVSSHGVLTREYHRTNERTRPRKSARGSEFVRMSSTQHIETGDVKATPNTGAYRNGRVCAIAVAAYIGTLVSYAIVVLKSLGQPALNQAYLQRALKDENVQYALLALYWFVSKPVYTAPSAAQPTLAPASGLAEFGKKLGVWTKQNYDPAMRFVSQAELGILGWVIIRAVTFRGSFLTAIFLAHFIRMRYISSAYTRSAVQSATGFIDRQLVGKPPVVVNAWGTAKTVTKNWMGMTMPAGGQQAPGPAAAGTAGARAPPAAAPAAGVAGRR</sequence>
<dbReference type="Proteomes" id="UP001227268">
    <property type="component" value="Unassembled WGS sequence"/>
</dbReference>
<gene>
    <name evidence="1" type="ORF">QFC21_007211</name>
</gene>
<reference evidence="1" key="1">
    <citation type="submission" date="2023-04" db="EMBL/GenBank/DDBJ databases">
        <title>Draft Genome sequencing of Naganishia species isolated from polar environments using Oxford Nanopore Technology.</title>
        <authorList>
            <person name="Leo P."/>
            <person name="Venkateswaran K."/>
        </authorList>
    </citation>
    <scope>NUCLEOTIDE SEQUENCE</scope>
    <source>
        <strain evidence="1">MNA-CCFEE 5423</strain>
    </source>
</reference>
<organism evidence="1 2">
    <name type="scientific">Naganishia friedmannii</name>
    <dbReference type="NCBI Taxonomy" id="89922"/>
    <lineage>
        <taxon>Eukaryota</taxon>
        <taxon>Fungi</taxon>
        <taxon>Dikarya</taxon>
        <taxon>Basidiomycota</taxon>
        <taxon>Agaricomycotina</taxon>
        <taxon>Tremellomycetes</taxon>
        <taxon>Filobasidiales</taxon>
        <taxon>Filobasidiaceae</taxon>
        <taxon>Naganishia</taxon>
    </lineage>
</organism>
<accession>A0ACC2UX55</accession>
<name>A0ACC2UX55_9TREE</name>
<protein>
    <submittedName>
        <fullName evidence="1">Uncharacterized protein</fullName>
    </submittedName>
</protein>
<evidence type="ECO:0000313" key="1">
    <source>
        <dbReference type="EMBL" id="KAJ9091475.1"/>
    </source>
</evidence>